<organism evidence="1">
    <name type="scientific">hydrothermal vent metagenome</name>
    <dbReference type="NCBI Taxonomy" id="652676"/>
    <lineage>
        <taxon>unclassified sequences</taxon>
        <taxon>metagenomes</taxon>
        <taxon>ecological metagenomes</taxon>
    </lineage>
</organism>
<sequence length="109" mass="12548">MTIPNSNLLIELSVTKFSNKKNIIKIIRKYSDRPIGQIYSELKIQKSIFEIELLKDQFYAGWKTLSFLVGDLLLVGASVKIIVNHEVVDLSFINKLKCKMTNIKRGDIY</sequence>
<evidence type="ECO:0000313" key="1">
    <source>
        <dbReference type="EMBL" id="VAW71257.1"/>
    </source>
</evidence>
<proteinExistence type="predicted"/>
<name>A0A3B0Y6U7_9ZZZZ</name>
<protein>
    <submittedName>
        <fullName evidence="1">Uncharacterized protein</fullName>
    </submittedName>
</protein>
<dbReference type="AlphaFoldDB" id="A0A3B0Y6U7"/>
<reference evidence="1" key="1">
    <citation type="submission" date="2018-06" db="EMBL/GenBank/DDBJ databases">
        <authorList>
            <person name="Zhirakovskaya E."/>
        </authorList>
    </citation>
    <scope>NUCLEOTIDE SEQUENCE</scope>
</reference>
<accession>A0A3B0Y6U7</accession>
<dbReference type="EMBL" id="UOFJ01000583">
    <property type="protein sequence ID" value="VAW71257.1"/>
    <property type="molecule type" value="Genomic_DNA"/>
</dbReference>
<gene>
    <name evidence="1" type="ORF">MNBD_GAMMA10-1546</name>
</gene>